<feature type="region of interest" description="Disordered" evidence="5">
    <location>
        <begin position="82"/>
        <end position="113"/>
    </location>
</feature>
<accession>A0ABQ8Q5V1</accession>
<dbReference type="InterPro" id="IPR000340">
    <property type="entry name" value="Dual-sp_phosphatase_cat-dom"/>
</dbReference>
<dbReference type="PANTHER" id="PTHR10159:SF519">
    <property type="entry name" value="DUAL SPECIFICITY PROTEIN PHOSPHATASE MPK3"/>
    <property type="match status" value="1"/>
</dbReference>
<organism evidence="9 10">
    <name type="scientific">Lentinula boryana</name>
    <dbReference type="NCBI Taxonomy" id="40481"/>
    <lineage>
        <taxon>Eukaryota</taxon>
        <taxon>Fungi</taxon>
        <taxon>Dikarya</taxon>
        <taxon>Basidiomycota</taxon>
        <taxon>Agaricomycotina</taxon>
        <taxon>Agaricomycetes</taxon>
        <taxon>Agaricomycetidae</taxon>
        <taxon>Agaricales</taxon>
        <taxon>Marasmiineae</taxon>
        <taxon>Omphalotaceae</taxon>
        <taxon>Lentinula</taxon>
    </lineage>
</organism>
<dbReference type="Proteomes" id="UP001163828">
    <property type="component" value="Unassembled WGS sequence"/>
</dbReference>
<dbReference type="InterPro" id="IPR020422">
    <property type="entry name" value="TYR_PHOSPHATASE_DUAL_dom"/>
</dbReference>
<evidence type="ECO:0000256" key="4">
    <source>
        <dbReference type="ARBA" id="ARBA00022912"/>
    </source>
</evidence>
<dbReference type="PROSITE" id="PS50056">
    <property type="entry name" value="TYR_PHOSPHATASE_2"/>
    <property type="match status" value="1"/>
</dbReference>
<evidence type="ECO:0000256" key="3">
    <source>
        <dbReference type="ARBA" id="ARBA00022801"/>
    </source>
</evidence>
<evidence type="ECO:0000259" key="7">
    <source>
        <dbReference type="PROSITE" id="PS50054"/>
    </source>
</evidence>
<dbReference type="CDD" id="cd14498">
    <property type="entry name" value="DSP"/>
    <property type="match status" value="1"/>
</dbReference>
<keyword evidence="4" id="KW-0904">Protein phosphatase</keyword>
<feature type="domain" description="Tyrosine-protein phosphatase" evidence="7">
    <location>
        <begin position="157"/>
        <end position="311"/>
    </location>
</feature>
<keyword evidence="10" id="KW-1185">Reference proteome</keyword>
<feature type="transmembrane region" description="Helical" evidence="6">
    <location>
        <begin position="31"/>
        <end position="49"/>
    </location>
</feature>
<evidence type="ECO:0000259" key="8">
    <source>
        <dbReference type="PROSITE" id="PS50056"/>
    </source>
</evidence>
<keyword evidence="6" id="KW-0812">Transmembrane</keyword>
<evidence type="ECO:0000256" key="6">
    <source>
        <dbReference type="SAM" id="Phobius"/>
    </source>
</evidence>
<evidence type="ECO:0000256" key="5">
    <source>
        <dbReference type="SAM" id="MobiDB-lite"/>
    </source>
</evidence>
<dbReference type="PROSITE" id="PS50054">
    <property type="entry name" value="TYR_PHOSPHATASE_DUAL"/>
    <property type="match status" value="1"/>
</dbReference>
<comment type="caution">
    <text evidence="9">The sequence shown here is derived from an EMBL/GenBank/DDBJ whole genome shotgun (WGS) entry which is preliminary data.</text>
</comment>
<feature type="transmembrane region" description="Helical" evidence="6">
    <location>
        <begin position="6"/>
        <end position="24"/>
    </location>
</feature>
<evidence type="ECO:0000313" key="10">
    <source>
        <dbReference type="Proteomes" id="UP001163828"/>
    </source>
</evidence>
<dbReference type="EMBL" id="MU790735">
    <property type="protein sequence ID" value="KAJ3993893.1"/>
    <property type="molecule type" value="Genomic_DNA"/>
</dbReference>
<feature type="compositionally biased region" description="Low complexity" evidence="5">
    <location>
        <begin position="88"/>
        <end position="103"/>
    </location>
</feature>
<comment type="similarity">
    <text evidence="1">Belongs to the protein-tyrosine phosphatase family. Non-receptor class dual specificity subfamily.</text>
</comment>
<dbReference type="InterPro" id="IPR029021">
    <property type="entry name" value="Prot-tyrosine_phosphatase-like"/>
</dbReference>
<feature type="domain" description="Tyrosine specific protein phosphatases" evidence="8">
    <location>
        <begin position="236"/>
        <end position="289"/>
    </location>
</feature>
<name>A0ABQ8Q5V1_9AGAR</name>
<reference evidence="9" key="1">
    <citation type="submission" date="2022-08" db="EMBL/GenBank/DDBJ databases">
        <authorList>
            <consortium name="DOE Joint Genome Institute"/>
            <person name="Min B."/>
            <person name="Riley R."/>
            <person name="Sierra-Patev S."/>
            <person name="Naranjo-Ortiz M."/>
            <person name="Looney B."/>
            <person name="Konkel Z."/>
            <person name="Slot J.C."/>
            <person name="Sakamoto Y."/>
            <person name="Steenwyk J.L."/>
            <person name="Rokas A."/>
            <person name="Carro J."/>
            <person name="Camarero S."/>
            <person name="Ferreira P."/>
            <person name="Molpeceres G."/>
            <person name="Ruiz-Duenas F.J."/>
            <person name="Serrano A."/>
            <person name="Henrissat B."/>
            <person name="Drula E."/>
            <person name="Hughes K.W."/>
            <person name="Mata J.L."/>
            <person name="Ishikawa N.K."/>
            <person name="Vargas-Isla R."/>
            <person name="Ushijima S."/>
            <person name="Smith C.A."/>
            <person name="Ahrendt S."/>
            <person name="Andreopoulos W."/>
            <person name="He G."/>
            <person name="Labutti K."/>
            <person name="Lipzen A."/>
            <person name="Ng V."/>
            <person name="Sandor L."/>
            <person name="Barry K."/>
            <person name="Martinez A.T."/>
            <person name="Xiao Y."/>
            <person name="Gibbons J.G."/>
            <person name="Terashima K."/>
            <person name="Hibbett D.S."/>
            <person name="Grigoriev I.V."/>
        </authorList>
    </citation>
    <scope>NUCLEOTIDE SEQUENCE</scope>
    <source>
        <strain evidence="9">TFB10827</strain>
    </source>
</reference>
<dbReference type="InterPro" id="IPR000387">
    <property type="entry name" value="Tyr_Pase_dom"/>
</dbReference>
<keyword evidence="3" id="KW-0378">Hydrolase</keyword>
<dbReference type="EC" id="3.1.3.48" evidence="2"/>
<proteinExistence type="inferred from homology"/>
<dbReference type="SMART" id="SM00195">
    <property type="entry name" value="DSPc"/>
    <property type="match status" value="1"/>
</dbReference>
<evidence type="ECO:0000256" key="1">
    <source>
        <dbReference type="ARBA" id="ARBA00008601"/>
    </source>
</evidence>
<keyword evidence="6" id="KW-1133">Transmembrane helix</keyword>
<protein>
    <recommendedName>
        <fullName evidence="2">protein-tyrosine-phosphatase</fullName>
        <ecNumber evidence="2">3.1.3.48</ecNumber>
    </recommendedName>
</protein>
<dbReference type="PANTHER" id="PTHR10159">
    <property type="entry name" value="DUAL SPECIFICITY PROTEIN PHOSPHATASE"/>
    <property type="match status" value="1"/>
</dbReference>
<evidence type="ECO:0000313" key="9">
    <source>
        <dbReference type="EMBL" id="KAJ3993893.1"/>
    </source>
</evidence>
<evidence type="ECO:0000256" key="2">
    <source>
        <dbReference type="ARBA" id="ARBA00013064"/>
    </source>
</evidence>
<dbReference type="SUPFAM" id="SSF52799">
    <property type="entry name" value="(Phosphotyrosine protein) phosphatases II"/>
    <property type="match status" value="1"/>
</dbReference>
<gene>
    <name evidence="9" type="ORF">F5050DRAFT_613662</name>
</gene>
<dbReference type="Gene3D" id="3.90.190.10">
    <property type="entry name" value="Protein tyrosine phosphatase superfamily"/>
    <property type="match status" value="1"/>
</dbReference>
<keyword evidence="6" id="KW-0472">Membrane</keyword>
<dbReference type="Pfam" id="PF00782">
    <property type="entry name" value="DSPc"/>
    <property type="match status" value="1"/>
</dbReference>
<sequence length="319" mass="35484">MSCVKVAIMVSSPLFLPISILFPLLRRISMYLLSSFILLPILLQSLWTYTKRTYQHSRLLQPSGFPPLNTIHTMAYHNQSWPQTGTNSSNSISSSKGSPSASSMLTPLSTVSHSSSSSSHSSYSSASPFRNPSLLPVSQRPHKVGKSYLMPLTTSRYPASEIIPRLFISDLSFAENPTLLRTYHITHILSVLPETLSLPPDVELRAILGYMPIRLHIRDVEDFPFAELAVHLPTTTGFIQNAFRASPDSRVLVHCVEGISRSVSVVAAFLMAQYGWTPKEAVGYVKEKRKIANPNFGFVKQLYEYGREGLGRRGLIEGM</sequence>